<dbReference type="InterPro" id="IPR005632">
    <property type="entry name" value="Chaperone_Skp"/>
</dbReference>
<keyword evidence="2" id="KW-0732">Signal</keyword>
<dbReference type="Gene3D" id="3.30.910.20">
    <property type="entry name" value="Skp domain"/>
    <property type="match status" value="1"/>
</dbReference>
<name>A0A1F7RLC9_9BACT</name>
<dbReference type="PANTHER" id="PTHR35089:SF1">
    <property type="entry name" value="CHAPERONE PROTEIN SKP"/>
    <property type="match status" value="1"/>
</dbReference>
<evidence type="ECO:0008006" key="6">
    <source>
        <dbReference type="Google" id="ProtNLM"/>
    </source>
</evidence>
<dbReference type="Proteomes" id="UP000179266">
    <property type="component" value="Unassembled WGS sequence"/>
</dbReference>
<evidence type="ECO:0000256" key="3">
    <source>
        <dbReference type="SAM" id="Phobius"/>
    </source>
</evidence>
<feature type="transmembrane region" description="Helical" evidence="3">
    <location>
        <begin position="16"/>
        <end position="41"/>
    </location>
</feature>
<keyword evidence="3" id="KW-0472">Membrane</keyword>
<reference evidence="4 5" key="1">
    <citation type="journal article" date="2016" name="Nat. Commun.">
        <title>Thousands of microbial genomes shed light on interconnected biogeochemical processes in an aquifer system.</title>
        <authorList>
            <person name="Anantharaman K."/>
            <person name="Brown C.T."/>
            <person name="Hug L.A."/>
            <person name="Sharon I."/>
            <person name="Castelle C.J."/>
            <person name="Probst A.J."/>
            <person name="Thomas B.C."/>
            <person name="Singh A."/>
            <person name="Wilkins M.J."/>
            <person name="Karaoz U."/>
            <person name="Brodie E.L."/>
            <person name="Williams K.H."/>
            <person name="Hubbard S.S."/>
            <person name="Banfield J.F."/>
        </authorList>
    </citation>
    <scope>NUCLEOTIDE SEQUENCE [LARGE SCALE GENOMIC DNA]</scope>
</reference>
<dbReference type="Pfam" id="PF03938">
    <property type="entry name" value="OmpH"/>
    <property type="match status" value="1"/>
</dbReference>
<protein>
    <recommendedName>
        <fullName evidence="6">Outer membrane chaperone Skp</fullName>
    </recommendedName>
</protein>
<organism evidence="4 5">
    <name type="scientific">Candidatus Schekmanbacteria bacterium RBG_13_48_7</name>
    <dbReference type="NCBI Taxonomy" id="1817878"/>
    <lineage>
        <taxon>Bacteria</taxon>
        <taxon>Candidatus Schekmaniibacteriota</taxon>
    </lineage>
</organism>
<accession>A0A1F7RLC9</accession>
<evidence type="ECO:0000313" key="4">
    <source>
        <dbReference type="EMBL" id="OGL41687.1"/>
    </source>
</evidence>
<keyword evidence="3" id="KW-1133">Transmembrane helix</keyword>
<dbReference type="EMBL" id="MGDD01000342">
    <property type="protein sequence ID" value="OGL41687.1"/>
    <property type="molecule type" value="Genomic_DNA"/>
</dbReference>
<sequence length="207" mass="23721">MNTNKQNDEYVRRNTFSWFLTGFAFVTVFIYFSIGLTQFVYCVEPQAVVSTAFKIGYVDLEVVGKNSLEGKKAVEAITTFRNTRQKEITAKEQEVVDMQADFDKKKFTLSSDARDQRNNEITKKKVDLKRFVEDSELEIDKMQKNYLEPVHTKIFETIKEYGSANGYAVIFERSTLIYTNPAFDISSEIIKALDAKYPATTSSATTK</sequence>
<gene>
    <name evidence="4" type="ORF">A2161_13070</name>
</gene>
<comment type="similarity">
    <text evidence="1">Belongs to the Skp family.</text>
</comment>
<dbReference type="AlphaFoldDB" id="A0A1F7RLC9"/>
<dbReference type="SUPFAM" id="SSF111384">
    <property type="entry name" value="OmpH-like"/>
    <property type="match status" value="1"/>
</dbReference>
<proteinExistence type="inferred from homology"/>
<comment type="caution">
    <text evidence="4">The sequence shown here is derived from an EMBL/GenBank/DDBJ whole genome shotgun (WGS) entry which is preliminary data.</text>
</comment>
<dbReference type="InterPro" id="IPR024930">
    <property type="entry name" value="Skp_dom_sf"/>
</dbReference>
<evidence type="ECO:0000256" key="2">
    <source>
        <dbReference type="ARBA" id="ARBA00022729"/>
    </source>
</evidence>
<dbReference type="GO" id="GO:0005829">
    <property type="term" value="C:cytosol"/>
    <property type="evidence" value="ECO:0007669"/>
    <property type="project" value="TreeGrafter"/>
</dbReference>
<dbReference type="GO" id="GO:0051082">
    <property type="term" value="F:unfolded protein binding"/>
    <property type="evidence" value="ECO:0007669"/>
    <property type="project" value="InterPro"/>
</dbReference>
<dbReference type="PANTHER" id="PTHR35089">
    <property type="entry name" value="CHAPERONE PROTEIN SKP"/>
    <property type="match status" value="1"/>
</dbReference>
<keyword evidence="3" id="KW-0812">Transmembrane</keyword>
<dbReference type="GO" id="GO:0050821">
    <property type="term" value="P:protein stabilization"/>
    <property type="evidence" value="ECO:0007669"/>
    <property type="project" value="TreeGrafter"/>
</dbReference>
<evidence type="ECO:0000313" key="5">
    <source>
        <dbReference type="Proteomes" id="UP000179266"/>
    </source>
</evidence>
<evidence type="ECO:0000256" key="1">
    <source>
        <dbReference type="ARBA" id="ARBA00009091"/>
    </source>
</evidence>
<dbReference type="SMART" id="SM00935">
    <property type="entry name" value="OmpH"/>
    <property type="match status" value="1"/>
</dbReference>